<dbReference type="InterPro" id="IPR013587">
    <property type="entry name" value="Nitrate/nitrite_sensing"/>
</dbReference>
<dbReference type="PANTHER" id="PTHR44936">
    <property type="entry name" value="SENSOR PROTEIN CREC"/>
    <property type="match status" value="1"/>
</dbReference>
<dbReference type="SMART" id="SM00387">
    <property type="entry name" value="HATPase_c"/>
    <property type="match status" value="1"/>
</dbReference>
<feature type="compositionally biased region" description="Low complexity" evidence="12">
    <location>
        <begin position="926"/>
        <end position="937"/>
    </location>
</feature>
<feature type="compositionally biased region" description="Low complexity" evidence="12">
    <location>
        <begin position="961"/>
        <end position="971"/>
    </location>
</feature>
<feature type="region of interest" description="Disordered" evidence="12">
    <location>
        <begin position="875"/>
        <end position="1012"/>
    </location>
</feature>
<organism evidence="16 17">
    <name type="scientific">Planomonospora sphaerica</name>
    <dbReference type="NCBI Taxonomy" id="161355"/>
    <lineage>
        <taxon>Bacteria</taxon>
        <taxon>Bacillati</taxon>
        <taxon>Actinomycetota</taxon>
        <taxon>Actinomycetes</taxon>
        <taxon>Streptosporangiales</taxon>
        <taxon>Streptosporangiaceae</taxon>
        <taxon>Planomonospora</taxon>
    </lineage>
</organism>
<accession>A0A161LM36</accession>
<keyword evidence="6 13" id="KW-0812">Transmembrane</keyword>
<feature type="compositionally biased region" description="Low complexity" evidence="12">
    <location>
        <begin position="907"/>
        <end position="918"/>
    </location>
</feature>
<sequence>MRDRGKRPAARFGLRNWRVRTRLTALILVPTAVGVLLAGARVAASVEGVTVHQRTAAAAEYSGRLRDLAQAIGLERDRGAWAAFQPANKGLESSFTTQRKVVDDLLLEVRRDLRAIDDSYGPRAVKAARDAAYQLDSLGKTRELPGTARAERYVFLINPLLQLHEELTLVSDDPEIVGNTRGLSALAYAKEEVSRQRARLLAGYYAPALVNAQQVEEFIASRSRLEERKAEFAIEAGAENGQLLSTQLVDERVHRAELTKSKAIALAGRPNASGRLLSDLTEVKQWFGDNTEVLNRMKKVETKVAGDVITRARELEDAEQRAAIIAAGLILTLLLLVLGLTVLIARSMVLPLRRLRVEALDVAGNRLPDVVRKLRISGETQTPEVEPISVDSRDEIGEVAKAFDEVHRQAVRLAAEESELRSNISAMFVNLSRRTQTLVERQISLIDGLEKGEQDGGRLGDLFKLDHLATRMRRNSENLLVLAGHEPTRRRSQPAKLVDVVRASLSEVEDYERVQVKVHRAISVAGSAANDIVHLVAELVENAIQFSPRASQVVVSSSMIEGGGALLAVSDAGIGMTAEELVETNRRLADPPVVDVSVSRRMGLFVVGRLALRHGIRVQLRPQETGGLIAMVLFPPELVVEATSPVPAASWGSESLTSQSSFGQASLSANPFSQAALSQGSFGQASMDQGQASAGQNPFGQIPGQGAYGQASMDRSVDRGSFGQASMDQPMDQPADRSPFGQGSFGQGSFGQTSADQGSFGRSPAPQAPSFGSADQPLPERRPAQAAPFGAPPQSTEAPLPKRQVGASNGNGASAGGGDGAAGAFSAWGQASHDDPVTASMPAVGVSPLEPEQEEFLPIFASVESAWFRRADGPVEPEDAEAAEIAGNPEDAEDAGRPDRAERHIEAAPPAVERVPEAAPAPEPVSAPVREAVPASVQGPAVTPLRRTIPARQPENWQTPADAGWQAAQAASDPSLGGITAAGLPKRTPKANLVPGAAASAPSTPMPPISPERVRNRLSSFQQGVRRGRAELYEDTAKNVAEKEEGQ</sequence>
<dbReference type="SUPFAM" id="SSF55874">
    <property type="entry name" value="ATPase domain of HSP90 chaperone/DNA topoisomerase II/histidine kinase"/>
    <property type="match status" value="1"/>
</dbReference>
<evidence type="ECO:0000256" key="5">
    <source>
        <dbReference type="ARBA" id="ARBA00022679"/>
    </source>
</evidence>
<gene>
    <name evidence="16" type="ORF">PS9374_01179</name>
</gene>
<reference evidence="17" key="2">
    <citation type="submission" date="2016-04" db="EMBL/GenBank/DDBJ databases">
        <title>Planomonospora sphaerica JCM9374 whole genome shotgun sequence.</title>
        <authorList>
            <person name="Suzuki T."/>
            <person name="Dohra H."/>
            <person name="Kodani S."/>
        </authorList>
    </citation>
    <scope>NUCLEOTIDE SEQUENCE [LARGE SCALE GENOMIC DNA]</scope>
    <source>
        <strain evidence="17">JCM 9374</strain>
    </source>
</reference>
<dbReference type="EMBL" id="BDCX01000002">
    <property type="protein sequence ID" value="GAT65546.1"/>
    <property type="molecule type" value="Genomic_DNA"/>
</dbReference>
<evidence type="ECO:0000256" key="13">
    <source>
        <dbReference type="SAM" id="Phobius"/>
    </source>
</evidence>
<proteinExistence type="predicted"/>
<evidence type="ECO:0000259" key="14">
    <source>
        <dbReference type="SMART" id="SM00304"/>
    </source>
</evidence>
<evidence type="ECO:0000259" key="15">
    <source>
        <dbReference type="SMART" id="SM00387"/>
    </source>
</evidence>
<keyword evidence="17" id="KW-1185">Reference proteome</keyword>
<evidence type="ECO:0000256" key="1">
    <source>
        <dbReference type="ARBA" id="ARBA00000085"/>
    </source>
</evidence>
<dbReference type="InterPro" id="IPR050980">
    <property type="entry name" value="2C_sensor_his_kinase"/>
</dbReference>
<dbReference type="EC" id="2.7.13.3" evidence="3"/>
<evidence type="ECO:0000256" key="12">
    <source>
        <dbReference type="SAM" id="MobiDB-lite"/>
    </source>
</evidence>
<keyword evidence="8 16" id="KW-0418">Kinase</keyword>
<dbReference type="InterPro" id="IPR003660">
    <property type="entry name" value="HAMP_dom"/>
</dbReference>
<dbReference type="GO" id="GO:0016020">
    <property type="term" value="C:membrane"/>
    <property type="evidence" value="ECO:0007669"/>
    <property type="project" value="UniProtKB-SubCell"/>
</dbReference>
<dbReference type="Pfam" id="PF00672">
    <property type="entry name" value="HAMP"/>
    <property type="match status" value="1"/>
</dbReference>
<reference evidence="16 17" key="1">
    <citation type="journal article" date="2016" name="Genome Announc.">
        <title>Draft Genome Sequence of Planomonospora sphaerica JCM9374, a Rare Actinomycete.</title>
        <authorList>
            <person name="Dohra H."/>
            <person name="Suzuki T."/>
            <person name="Inoue Y."/>
            <person name="Kodani S."/>
        </authorList>
    </citation>
    <scope>NUCLEOTIDE SEQUENCE [LARGE SCALE GENOMIC DNA]</scope>
    <source>
        <strain evidence="16 17">JCM 9374</strain>
    </source>
</reference>
<evidence type="ECO:0000313" key="17">
    <source>
        <dbReference type="Proteomes" id="UP000077701"/>
    </source>
</evidence>
<evidence type="ECO:0000256" key="4">
    <source>
        <dbReference type="ARBA" id="ARBA00022553"/>
    </source>
</evidence>
<feature type="transmembrane region" description="Helical" evidence="13">
    <location>
        <begin position="322"/>
        <end position="345"/>
    </location>
</feature>
<evidence type="ECO:0000256" key="6">
    <source>
        <dbReference type="ARBA" id="ARBA00022692"/>
    </source>
</evidence>
<feature type="compositionally biased region" description="Low complexity" evidence="12">
    <location>
        <begin position="784"/>
        <end position="794"/>
    </location>
</feature>
<dbReference type="Gene3D" id="3.30.565.10">
    <property type="entry name" value="Histidine kinase-like ATPase, C-terminal domain"/>
    <property type="match status" value="1"/>
</dbReference>
<dbReference type="PANTHER" id="PTHR44936:SF9">
    <property type="entry name" value="SENSOR PROTEIN CREC"/>
    <property type="match status" value="1"/>
</dbReference>
<dbReference type="Pfam" id="PF02518">
    <property type="entry name" value="HATPase_c"/>
    <property type="match status" value="1"/>
</dbReference>
<evidence type="ECO:0000256" key="3">
    <source>
        <dbReference type="ARBA" id="ARBA00012438"/>
    </source>
</evidence>
<feature type="compositionally biased region" description="Basic and acidic residues" evidence="12">
    <location>
        <begin position="894"/>
        <end position="906"/>
    </location>
</feature>
<keyword evidence="4" id="KW-0597">Phosphoprotein</keyword>
<name>A0A161LM36_9ACTN</name>
<keyword evidence="7" id="KW-0547">Nucleotide-binding</keyword>
<feature type="domain" description="Histidine kinase/HSP90-like ATPase" evidence="15">
    <location>
        <begin position="527"/>
        <end position="638"/>
    </location>
</feature>
<dbReference type="GO" id="GO:0000160">
    <property type="term" value="P:phosphorelay signal transduction system"/>
    <property type="evidence" value="ECO:0007669"/>
    <property type="project" value="UniProtKB-KW"/>
</dbReference>
<dbReference type="SMART" id="SM00304">
    <property type="entry name" value="HAMP"/>
    <property type="match status" value="1"/>
</dbReference>
<keyword evidence="9" id="KW-0067">ATP-binding</keyword>
<dbReference type="GO" id="GO:0005524">
    <property type="term" value="F:ATP binding"/>
    <property type="evidence" value="ECO:0007669"/>
    <property type="project" value="UniProtKB-KW"/>
</dbReference>
<comment type="catalytic activity">
    <reaction evidence="1">
        <text>ATP + protein L-histidine = ADP + protein N-phospho-L-histidine.</text>
        <dbReference type="EC" id="2.7.13.3"/>
    </reaction>
</comment>
<keyword evidence="13" id="KW-0472">Membrane</keyword>
<feature type="region of interest" description="Disordered" evidence="12">
    <location>
        <begin position="679"/>
        <end position="818"/>
    </location>
</feature>
<protein>
    <recommendedName>
        <fullName evidence="3">histidine kinase</fullName>
        <ecNumber evidence="3">2.7.13.3</ecNumber>
    </recommendedName>
</protein>
<evidence type="ECO:0000313" key="16">
    <source>
        <dbReference type="EMBL" id="GAT65546.1"/>
    </source>
</evidence>
<dbReference type="Proteomes" id="UP000077701">
    <property type="component" value="Unassembled WGS sequence"/>
</dbReference>
<dbReference type="STRING" id="161355.PS9374_01179"/>
<comment type="caution">
    <text evidence="16">The sequence shown here is derived from an EMBL/GenBank/DDBJ whole genome shotgun (WGS) entry which is preliminary data.</text>
</comment>
<keyword evidence="10 13" id="KW-1133">Transmembrane helix</keyword>
<evidence type="ECO:0000256" key="8">
    <source>
        <dbReference type="ARBA" id="ARBA00022777"/>
    </source>
</evidence>
<feature type="compositionally biased region" description="Polar residues" evidence="12">
    <location>
        <begin position="679"/>
        <end position="699"/>
    </location>
</feature>
<evidence type="ECO:0000256" key="9">
    <source>
        <dbReference type="ARBA" id="ARBA00022840"/>
    </source>
</evidence>
<dbReference type="InterPro" id="IPR036890">
    <property type="entry name" value="HATPase_C_sf"/>
</dbReference>
<dbReference type="GO" id="GO:0004673">
    <property type="term" value="F:protein histidine kinase activity"/>
    <property type="evidence" value="ECO:0007669"/>
    <property type="project" value="UniProtKB-EC"/>
</dbReference>
<dbReference type="Pfam" id="PF08376">
    <property type="entry name" value="NIT"/>
    <property type="match status" value="1"/>
</dbReference>
<keyword evidence="5" id="KW-0808">Transferase</keyword>
<dbReference type="Gene3D" id="6.10.340.10">
    <property type="match status" value="1"/>
</dbReference>
<feature type="domain" description="HAMP" evidence="14">
    <location>
        <begin position="346"/>
        <end position="415"/>
    </location>
</feature>
<evidence type="ECO:0000256" key="7">
    <source>
        <dbReference type="ARBA" id="ARBA00022741"/>
    </source>
</evidence>
<dbReference type="InterPro" id="IPR003594">
    <property type="entry name" value="HATPase_dom"/>
</dbReference>
<evidence type="ECO:0000256" key="11">
    <source>
        <dbReference type="ARBA" id="ARBA00023012"/>
    </source>
</evidence>
<comment type="subcellular location">
    <subcellularLocation>
        <location evidence="2">Membrane</location>
    </subcellularLocation>
</comment>
<keyword evidence="11" id="KW-0902">Two-component regulatory system</keyword>
<dbReference type="AlphaFoldDB" id="A0A161LM36"/>
<evidence type="ECO:0000256" key="2">
    <source>
        <dbReference type="ARBA" id="ARBA00004370"/>
    </source>
</evidence>
<evidence type="ECO:0000256" key="10">
    <source>
        <dbReference type="ARBA" id="ARBA00022989"/>
    </source>
</evidence>